<organism evidence="2 3">
    <name type="scientific">Sphingomonas ginsenosidimutans</name>
    <dbReference type="NCBI Taxonomy" id="862134"/>
    <lineage>
        <taxon>Bacteria</taxon>
        <taxon>Pseudomonadati</taxon>
        <taxon>Pseudomonadota</taxon>
        <taxon>Alphaproteobacteria</taxon>
        <taxon>Sphingomonadales</taxon>
        <taxon>Sphingomonadaceae</taxon>
        <taxon>Sphingomonas</taxon>
    </lineage>
</organism>
<feature type="transmembrane region" description="Helical" evidence="1">
    <location>
        <begin position="61"/>
        <end position="79"/>
    </location>
</feature>
<dbReference type="AlphaFoldDB" id="A0A2A4HYI5"/>
<feature type="transmembrane region" description="Helical" evidence="1">
    <location>
        <begin position="358"/>
        <end position="379"/>
    </location>
</feature>
<feature type="transmembrane region" description="Helical" evidence="1">
    <location>
        <begin position="276"/>
        <end position="295"/>
    </location>
</feature>
<accession>A0A2A4HYI5</accession>
<evidence type="ECO:0000313" key="3">
    <source>
        <dbReference type="Proteomes" id="UP000218784"/>
    </source>
</evidence>
<reference evidence="2 3" key="1">
    <citation type="submission" date="2017-09" db="EMBL/GenBank/DDBJ databases">
        <title>Sphingomonas ginsenosidimutans KACC 14949, whole genome shotgun sequence.</title>
        <authorList>
            <person name="Feng G."/>
            <person name="Zhu H."/>
        </authorList>
    </citation>
    <scope>NUCLEOTIDE SEQUENCE [LARGE SCALE GENOMIC DNA]</scope>
    <source>
        <strain evidence="2 3">KACC 14949</strain>
    </source>
</reference>
<dbReference type="NCBIfam" id="TIGR04370">
    <property type="entry name" value="glyco_rpt_poly"/>
    <property type="match status" value="1"/>
</dbReference>
<feature type="transmembrane region" description="Helical" evidence="1">
    <location>
        <begin position="186"/>
        <end position="215"/>
    </location>
</feature>
<dbReference type="EMBL" id="NWVD01000003">
    <property type="protein sequence ID" value="PCG09101.1"/>
    <property type="molecule type" value="Genomic_DNA"/>
</dbReference>
<evidence type="ECO:0008006" key="4">
    <source>
        <dbReference type="Google" id="ProtNLM"/>
    </source>
</evidence>
<dbReference type="RefSeq" id="WP_096611936.1">
    <property type="nucleotide sequence ID" value="NZ_NWVD01000003.1"/>
</dbReference>
<proteinExistence type="predicted"/>
<dbReference type="Proteomes" id="UP000218784">
    <property type="component" value="Unassembled WGS sequence"/>
</dbReference>
<evidence type="ECO:0000313" key="2">
    <source>
        <dbReference type="EMBL" id="PCG09101.1"/>
    </source>
</evidence>
<feature type="transmembrane region" description="Helical" evidence="1">
    <location>
        <begin position="6"/>
        <end position="23"/>
    </location>
</feature>
<name>A0A2A4HYI5_9SPHN</name>
<keyword evidence="1" id="KW-0812">Transmembrane</keyword>
<keyword evidence="3" id="KW-1185">Reference proteome</keyword>
<feature type="transmembrane region" description="Helical" evidence="1">
    <location>
        <begin position="100"/>
        <end position="122"/>
    </location>
</feature>
<comment type="caution">
    <text evidence="2">The sequence shown here is derived from an EMBL/GenBank/DDBJ whole genome shotgun (WGS) entry which is preliminary data.</text>
</comment>
<sequence>MDISLKFVSLFLSAGIFYVALVARRVSGTWLTPAGIWCVGWFLLTFIPLAAVPSVPSNPLAILYILAATIAFTLPVLGVRWSQVTVAAGDAAWGLFDTAFLRASFHLFAVITLVALAVHLSIQGVTLSGLTTNFFETSSSLIADRYNQSTVENVFAQIANVFTYITVGLGGLILPGYRSLAGKARVLVLSMAPALVLMTVAGAKGTVFLCIALFYGGVLVRRLRAGDNRILDARTLTRAFTLFLLLLPFIIVSFLSRGLYNDAGMIDLSAQLYRNFISYSSAHIYAFSDWFSWYIGMKSNLVYAREDVTGGFYTFMSLFKALGSTKEVPPGFFDEYYQYSWFLQTNIYTMFRGLITDFTLFGSIVLMYAIGFISNLIYVVMVRNPKASWSVAYYIVFCGFVYTSFLISILVWSSMYPTFLVIGGLLFLNNERRAIPALPAPVAQL</sequence>
<feature type="transmembrane region" description="Helical" evidence="1">
    <location>
        <begin position="235"/>
        <end position="255"/>
    </location>
</feature>
<feature type="transmembrane region" description="Helical" evidence="1">
    <location>
        <begin position="391"/>
        <end position="412"/>
    </location>
</feature>
<feature type="transmembrane region" description="Helical" evidence="1">
    <location>
        <begin position="35"/>
        <end position="55"/>
    </location>
</feature>
<feature type="transmembrane region" description="Helical" evidence="1">
    <location>
        <begin position="154"/>
        <end position="174"/>
    </location>
</feature>
<gene>
    <name evidence="2" type="ORF">COA17_09420</name>
</gene>
<evidence type="ECO:0000256" key="1">
    <source>
        <dbReference type="SAM" id="Phobius"/>
    </source>
</evidence>
<keyword evidence="1" id="KW-1133">Transmembrane helix</keyword>
<keyword evidence="1" id="KW-0472">Membrane</keyword>
<protein>
    <recommendedName>
        <fullName evidence="4">Oligosaccharide repeat unit polymerase</fullName>
    </recommendedName>
</protein>